<name>A0ABU7P677_9ACTN</name>
<dbReference type="EMBL" id="JAZEWV010000002">
    <property type="protein sequence ID" value="MEE4541325.1"/>
    <property type="molecule type" value="Genomic_DNA"/>
</dbReference>
<sequence>MSAMSGDQLGSDPDQETGGSGIWGSRSGKTQIIVAVIGVVGAALAAVLAGVFAGGDSGSSSPKAGEPASLPVTSSQTQDTAAAATSCGKHLRIVAPQQNFRIADGNLGATVQVEACDLNGDTGWIFDFDPAGDQAYFLDGTAPFAPIAPGDGSWHLVDQGIGSVGDVNTPHIIYLAEASPQCASTLRKAKPDKNGDVTFKTLPTGCTVVDSVDVTVVAYPSESMNEQGSPSAIL</sequence>
<reference evidence="3 4" key="1">
    <citation type="submission" date="2023-12" db="EMBL/GenBank/DDBJ databases">
        <title>Streptomyces sp. V4-01.</title>
        <authorList>
            <person name="Somphong A."/>
            <person name="Phongsopitanun W."/>
        </authorList>
    </citation>
    <scope>NUCLEOTIDE SEQUENCE [LARGE SCALE GENOMIC DNA]</scope>
    <source>
        <strain evidence="3 4">V4-01</strain>
    </source>
</reference>
<evidence type="ECO:0008006" key="5">
    <source>
        <dbReference type="Google" id="ProtNLM"/>
    </source>
</evidence>
<feature type="region of interest" description="Disordered" evidence="1">
    <location>
        <begin position="1"/>
        <end position="23"/>
    </location>
</feature>
<accession>A0ABU7P677</accession>
<gene>
    <name evidence="3" type="ORF">V2S66_05005</name>
</gene>
<comment type="caution">
    <text evidence="3">The sequence shown here is derived from an EMBL/GenBank/DDBJ whole genome shotgun (WGS) entry which is preliminary data.</text>
</comment>
<dbReference type="RefSeq" id="WP_330793193.1">
    <property type="nucleotide sequence ID" value="NZ_JAZEWV010000002.1"/>
</dbReference>
<evidence type="ECO:0000313" key="4">
    <source>
        <dbReference type="Proteomes" id="UP001344658"/>
    </source>
</evidence>
<feature type="region of interest" description="Disordered" evidence="1">
    <location>
        <begin position="57"/>
        <end position="77"/>
    </location>
</feature>
<evidence type="ECO:0000313" key="3">
    <source>
        <dbReference type="EMBL" id="MEE4541325.1"/>
    </source>
</evidence>
<proteinExistence type="predicted"/>
<keyword evidence="2" id="KW-1133">Transmembrane helix</keyword>
<keyword evidence="2" id="KW-0812">Transmembrane</keyword>
<evidence type="ECO:0000256" key="2">
    <source>
        <dbReference type="SAM" id="Phobius"/>
    </source>
</evidence>
<organism evidence="3 4">
    <name type="scientific">Actinacidiphila polyblastidii</name>
    <dbReference type="NCBI Taxonomy" id="3110430"/>
    <lineage>
        <taxon>Bacteria</taxon>
        <taxon>Bacillati</taxon>
        <taxon>Actinomycetota</taxon>
        <taxon>Actinomycetes</taxon>
        <taxon>Kitasatosporales</taxon>
        <taxon>Streptomycetaceae</taxon>
        <taxon>Actinacidiphila</taxon>
    </lineage>
</organism>
<protein>
    <recommendedName>
        <fullName evidence="5">Secreted protein</fullName>
    </recommendedName>
</protein>
<feature type="transmembrane region" description="Helical" evidence="2">
    <location>
        <begin position="32"/>
        <end position="53"/>
    </location>
</feature>
<keyword evidence="4" id="KW-1185">Reference proteome</keyword>
<evidence type="ECO:0000256" key="1">
    <source>
        <dbReference type="SAM" id="MobiDB-lite"/>
    </source>
</evidence>
<dbReference type="Proteomes" id="UP001344658">
    <property type="component" value="Unassembled WGS sequence"/>
</dbReference>
<keyword evidence="2" id="KW-0472">Membrane</keyword>